<accession>A0A914HYJ8</accession>
<dbReference type="Proteomes" id="UP000887572">
    <property type="component" value="Unplaced"/>
</dbReference>
<reference evidence="4" key="1">
    <citation type="submission" date="2022-11" db="UniProtKB">
        <authorList>
            <consortium name="WormBaseParasite"/>
        </authorList>
    </citation>
    <scope>IDENTIFICATION</scope>
</reference>
<protein>
    <submittedName>
        <fullName evidence="4">Uncharacterized protein</fullName>
    </submittedName>
</protein>
<feature type="region of interest" description="Disordered" evidence="1">
    <location>
        <begin position="69"/>
        <end position="95"/>
    </location>
</feature>
<keyword evidence="2" id="KW-1133">Transmembrane helix</keyword>
<keyword evidence="2" id="KW-0812">Transmembrane</keyword>
<organism evidence="3 4">
    <name type="scientific">Globodera rostochiensis</name>
    <name type="common">Golden nematode worm</name>
    <name type="synonym">Heterodera rostochiensis</name>
    <dbReference type="NCBI Taxonomy" id="31243"/>
    <lineage>
        <taxon>Eukaryota</taxon>
        <taxon>Metazoa</taxon>
        <taxon>Ecdysozoa</taxon>
        <taxon>Nematoda</taxon>
        <taxon>Chromadorea</taxon>
        <taxon>Rhabditida</taxon>
        <taxon>Tylenchina</taxon>
        <taxon>Tylenchomorpha</taxon>
        <taxon>Tylenchoidea</taxon>
        <taxon>Heteroderidae</taxon>
        <taxon>Heteroderinae</taxon>
        <taxon>Globodera</taxon>
    </lineage>
</organism>
<proteinExistence type="predicted"/>
<evidence type="ECO:0000313" key="3">
    <source>
        <dbReference type="Proteomes" id="UP000887572"/>
    </source>
</evidence>
<keyword evidence="2" id="KW-0472">Membrane</keyword>
<name>A0A914HYJ8_GLORO</name>
<evidence type="ECO:0000313" key="4">
    <source>
        <dbReference type="WBParaSite" id="Gr19_v10_g4979.t1"/>
    </source>
</evidence>
<evidence type="ECO:0000256" key="1">
    <source>
        <dbReference type="SAM" id="MobiDB-lite"/>
    </source>
</evidence>
<sequence length="224" mass="25208">MDEKRRNTPSHCPHLLNISLFFQFVFLLILSHRPMSASDPPNDFAVARCRNIQQACAAQLINFPPLPSVQETAPDMPLEPGLDEQQEGSGEGQAEGVVGGWPFVPMAGPMSFPLAEPLGIKAVNLCTCPESDQCNFDNNRTVKFSPHVRVAFCKPVDEVFKLRCEGSRTLARVIGTVDRQKNDLLSEVNDTLIFCRCESERWSRVRVEPWIKHFSFSFKCLDNQ</sequence>
<dbReference type="AlphaFoldDB" id="A0A914HYJ8"/>
<dbReference type="WBParaSite" id="Gr19_v10_g4979.t1">
    <property type="protein sequence ID" value="Gr19_v10_g4979.t1"/>
    <property type="gene ID" value="Gr19_v10_g4979"/>
</dbReference>
<keyword evidence="3" id="KW-1185">Reference proteome</keyword>
<evidence type="ECO:0000256" key="2">
    <source>
        <dbReference type="SAM" id="Phobius"/>
    </source>
</evidence>
<feature type="transmembrane region" description="Helical" evidence="2">
    <location>
        <begin position="12"/>
        <end position="30"/>
    </location>
</feature>